<feature type="domain" description="PLD phosphodiesterase" evidence="9">
    <location>
        <begin position="161"/>
        <end position="188"/>
    </location>
</feature>
<evidence type="ECO:0000256" key="3">
    <source>
        <dbReference type="ARBA" id="ARBA00022679"/>
    </source>
</evidence>
<gene>
    <name evidence="10" type="ORF">HMPREF3226_01713</name>
</gene>
<accession>A0A133Q4K2</accession>
<dbReference type="Gene3D" id="3.30.870.10">
    <property type="entry name" value="Endonuclease Chain A"/>
    <property type="match status" value="2"/>
</dbReference>
<evidence type="ECO:0000259" key="9">
    <source>
        <dbReference type="PROSITE" id="PS50035"/>
    </source>
</evidence>
<evidence type="ECO:0000313" key="11">
    <source>
        <dbReference type="Proteomes" id="UP000070533"/>
    </source>
</evidence>
<dbReference type="Proteomes" id="UP000070533">
    <property type="component" value="Unassembled WGS sequence"/>
</dbReference>
<keyword evidence="2" id="KW-1003">Cell membrane</keyword>
<keyword evidence="5" id="KW-0677">Repeat</keyword>
<evidence type="ECO:0000256" key="5">
    <source>
        <dbReference type="ARBA" id="ARBA00022737"/>
    </source>
</evidence>
<evidence type="ECO:0000313" key="10">
    <source>
        <dbReference type="EMBL" id="KXA37793.1"/>
    </source>
</evidence>
<dbReference type="SMART" id="SM00155">
    <property type="entry name" value="PLDc"/>
    <property type="match status" value="2"/>
</dbReference>
<evidence type="ECO:0000256" key="4">
    <source>
        <dbReference type="ARBA" id="ARBA00022692"/>
    </source>
</evidence>
<keyword evidence="7" id="KW-0472">Membrane</keyword>
<keyword evidence="4" id="KW-0812">Transmembrane</keyword>
<dbReference type="EC" id="2.7.8.-" evidence="8"/>
<comment type="caution">
    <text evidence="10">The sequence shown here is derived from an EMBL/GenBank/DDBJ whole genome shotgun (WGS) entry which is preliminary data.</text>
</comment>
<dbReference type="PANTHER" id="PTHR21248">
    <property type="entry name" value="CARDIOLIPIN SYNTHASE"/>
    <property type="match status" value="1"/>
</dbReference>
<comment type="subcellular location">
    <subcellularLocation>
        <location evidence="1">Cell membrane</location>
    </subcellularLocation>
</comment>
<dbReference type="CDD" id="cd09110">
    <property type="entry name" value="PLDc_CLS_1"/>
    <property type="match status" value="1"/>
</dbReference>
<dbReference type="GO" id="GO:0005886">
    <property type="term" value="C:plasma membrane"/>
    <property type="evidence" value="ECO:0007669"/>
    <property type="project" value="UniProtKB-SubCell"/>
</dbReference>
<dbReference type="PATRIC" id="fig|28128.5.peg.1763"/>
<proteinExistence type="predicted"/>
<keyword evidence="6" id="KW-1133">Transmembrane helix</keyword>
<dbReference type="CDD" id="cd09112">
    <property type="entry name" value="PLDc_CLS_2"/>
    <property type="match status" value="1"/>
</dbReference>
<dbReference type="InterPro" id="IPR001736">
    <property type="entry name" value="PLipase_D/transphosphatidylase"/>
</dbReference>
<dbReference type="NCBIfam" id="TIGR04265">
    <property type="entry name" value="bac_cardiolipin"/>
    <property type="match status" value="1"/>
</dbReference>
<dbReference type="PANTHER" id="PTHR21248:SF22">
    <property type="entry name" value="PHOSPHOLIPASE D"/>
    <property type="match status" value="1"/>
</dbReference>
<evidence type="ECO:0000256" key="7">
    <source>
        <dbReference type="ARBA" id="ARBA00023136"/>
    </source>
</evidence>
<evidence type="ECO:0000256" key="2">
    <source>
        <dbReference type="ARBA" id="ARBA00022475"/>
    </source>
</evidence>
<dbReference type="InterPro" id="IPR025202">
    <property type="entry name" value="PLD-like_dom"/>
</dbReference>
<dbReference type="SUPFAM" id="SSF56024">
    <property type="entry name" value="Phospholipase D/nuclease"/>
    <property type="match status" value="2"/>
</dbReference>
<name>A0A133Q4K2_9BACT</name>
<keyword evidence="11" id="KW-1185">Reference proteome</keyword>
<dbReference type="OrthoDB" id="9762009at2"/>
<dbReference type="EMBL" id="LRQG01000132">
    <property type="protein sequence ID" value="KXA37793.1"/>
    <property type="molecule type" value="Genomic_DNA"/>
</dbReference>
<reference evidence="11" key="1">
    <citation type="submission" date="2016-01" db="EMBL/GenBank/DDBJ databases">
        <authorList>
            <person name="Mitreva M."/>
            <person name="Pepin K.H."/>
            <person name="Mihindukulasuriya K.A."/>
            <person name="Fulton R."/>
            <person name="Fronick C."/>
            <person name="O'Laughlin M."/>
            <person name="Miner T."/>
            <person name="Herter B."/>
            <person name="Rosa B.A."/>
            <person name="Cordes M."/>
            <person name="Tomlinson C."/>
            <person name="Wollam A."/>
            <person name="Palsikar V.B."/>
            <person name="Mardis E.R."/>
            <person name="Wilson R.K."/>
        </authorList>
    </citation>
    <scope>NUCLEOTIDE SEQUENCE [LARGE SCALE GENOMIC DNA]</scope>
    <source>
        <strain evidence="11">MJR7716</strain>
    </source>
</reference>
<dbReference type="Pfam" id="PF13091">
    <property type="entry name" value="PLDc_2"/>
    <property type="match status" value="2"/>
</dbReference>
<dbReference type="GO" id="GO:0032049">
    <property type="term" value="P:cardiolipin biosynthetic process"/>
    <property type="evidence" value="ECO:0007669"/>
    <property type="project" value="UniProtKB-UniRule"/>
</dbReference>
<sequence>MIFSKKTNHVLAIVFWCFTSIIQASVPKVTIWGIDTTCYSSDSLIVKQLRSKGVKFSNNNSITLLTNGQQKFDDLFKAIEQAKSSIHLEYFNFRNDSINAELIKRLAVKASQGVEVRAIFDGFGNASNNQPMKKKHLRSIREKGIEIHEFKPLRFPWIHDIFNRDHRKIVIIDGKIAYTGGMNVADYYIKGTKAVGSWHDLHCRIEGEEVNTLQKIFIKMWWKVAGKKIQGAKYFRGISNADYIKGLKPDLCKSSGSKMLGIINREPQVSNEIIRYFYINAINNAKDSIKIINPYFTLSCSLKKALKKAAKRGVKVEIMLSEKSDIPLTPDCGFYNAHKLMKSGCIIWIYKPGFHHTKTILVDGKFCTVGSANLNSRSLRWDREENVVIIDKETTKEIDTLFEHEKKDCFRLTKEVWDNWRTPWQKIRGWIAHLLAPVL</sequence>
<dbReference type="PROSITE" id="PS50035">
    <property type="entry name" value="PLD"/>
    <property type="match status" value="2"/>
</dbReference>
<evidence type="ECO:0000256" key="1">
    <source>
        <dbReference type="ARBA" id="ARBA00004236"/>
    </source>
</evidence>
<evidence type="ECO:0000256" key="8">
    <source>
        <dbReference type="NCBIfam" id="TIGR04265"/>
    </source>
</evidence>
<dbReference type="AlphaFoldDB" id="A0A133Q4K2"/>
<feature type="domain" description="PLD phosphodiesterase" evidence="9">
    <location>
        <begin position="351"/>
        <end position="378"/>
    </location>
</feature>
<dbReference type="eggNOG" id="COG1502">
    <property type="taxonomic scope" value="Bacteria"/>
</dbReference>
<dbReference type="STRING" id="28128.HMPREF3226_01713"/>
<keyword evidence="3" id="KW-0808">Transferase</keyword>
<organism evidence="10 11">
    <name type="scientific">Prevotella corporis</name>
    <dbReference type="NCBI Taxonomy" id="28128"/>
    <lineage>
        <taxon>Bacteria</taxon>
        <taxon>Pseudomonadati</taxon>
        <taxon>Bacteroidota</taxon>
        <taxon>Bacteroidia</taxon>
        <taxon>Bacteroidales</taxon>
        <taxon>Prevotellaceae</taxon>
        <taxon>Prevotella</taxon>
    </lineage>
</organism>
<evidence type="ECO:0000256" key="6">
    <source>
        <dbReference type="ARBA" id="ARBA00022989"/>
    </source>
</evidence>
<dbReference type="InterPro" id="IPR022924">
    <property type="entry name" value="Cardiolipin_synthase"/>
</dbReference>
<protein>
    <recommendedName>
        <fullName evidence="8">Cardiolipin synthase</fullName>
        <ecNumber evidence="8">2.7.8.-</ecNumber>
    </recommendedName>
</protein>
<dbReference type="GO" id="GO:0008808">
    <property type="term" value="F:cardiolipin synthase activity"/>
    <property type="evidence" value="ECO:0007669"/>
    <property type="project" value="UniProtKB-UniRule"/>
</dbReference>